<comment type="caution">
    <text evidence="3">The sequence shown here is derived from an EMBL/GenBank/DDBJ whole genome shotgun (WGS) entry which is preliminary data.</text>
</comment>
<feature type="transmembrane region" description="Helical" evidence="2">
    <location>
        <begin position="192"/>
        <end position="213"/>
    </location>
</feature>
<keyword evidence="4" id="KW-1185">Reference proteome</keyword>
<accession>A0A507FR27</accession>
<organism evidence="3 4">
    <name type="scientific">Chytriomyces confervae</name>
    <dbReference type="NCBI Taxonomy" id="246404"/>
    <lineage>
        <taxon>Eukaryota</taxon>
        <taxon>Fungi</taxon>
        <taxon>Fungi incertae sedis</taxon>
        <taxon>Chytridiomycota</taxon>
        <taxon>Chytridiomycota incertae sedis</taxon>
        <taxon>Chytridiomycetes</taxon>
        <taxon>Chytridiales</taxon>
        <taxon>Chytriomycetaceae</taxon>
        <taxon>Chytriomyces</taxon>
    </lineage>
</organism>
<keyword evidence="2" id="KW-0472">Membrane</keyword>
<feature type="transmembrane region" description="Helical" evidence="2">
    <location>
        <begin position="90"/>
        <end position="108"/>
    </location>
</feature>
<keyword evidence="2" id="KW-0812">Transmembrane</keyword>
<evidence type="ECO:0000256" key="2">
    <source>
        <dbReference type="SAM" id="Phobius"/>
    </source>
</evidence>
<feature type="region of interest" description="Disordered" evidence="1">
    <location>
        <begin position="426"/>
        <end position="465"/>
    </location>
</feature>
<reference evidence="3 4" key="1">
    <citation type="journal article" date="2019" name="Sci. Rep.">
        <title>Comparative genomics of chytrid fungi reveal insights into the obligate biotrophic and pathogenic lifestyle of Synchytrium endobioticum.</title>
        <authorList>
            <person name="van de Vossenberg B.T.L.H."/>
            <person name="Warris S."/>
            <person name="Nguyen H.D.T."/>
            <person name="van Gent-Pelzer M.P.E."/>
            <person name="Joly D.L."/>
            <person name="van de Geest H.C."/>
            <person name="Bonants P.J.M."/>
            <person name="Smith D.S."/>
            <person name="Levesque C.A."/>
            <person name="van der Lee T.A.J."/>
        </authorList>
    </citation>
    <scope>NUCLEOTIDE SEQUENCE [LARGE SCALE GENOMIC DNA]</scope>
    <source>
        <strain evidence="3 4">CBS 675.73</strain>
    </source>
</reference>
<feature type="transmembrane region" description="Helical" evidence="2">
    <location>
        <begin position="60"/>
        <end position="83"/>
    </location>
</feature>
<evidence type="ECO:0000313" key="3">
    <source>
        <dbReference type="EMBL" id="TPX78712.1"/>
    </source>
</evidence>
<keyword evidence="2" id="KW-1133">Transmembrane helix</keyword>
<proteinExistence type="predicted"/>
<name>A0A507FR27_9FUNG</name>
<feature type="transmembrane region" description="Helical" evidence="2">
    <location>
        <begin position="12"/>
        <end position="40"/>
    </location>
</feature>
<feature type="transmembrane region" description="Helical" evidence="2">
    <location>
        <begin position="348"/>
        <end position="370"/>
    </location>
</feature>
<sequence length="628" mass="71100">MATKEVARRIALAVGGIVAGLFALRDAWHIVAVGLFGMVVERQKLYLRWRLKTFHVEKRAVESVFSLTPWALMLVGSMMLVAMSARRRGFVRYALVACAGLVLVRWVVQDCSAIYDAAATFNHVTDSPHAFEYATHHAEAILPGALAQFADMILARINEARLIADAENATDHDWLHSLKGINYPIAFMPPDFVVAFPWSFVFLFLCGLGASALTHRYSLHFANSGRIRFVKRYPDPEETETSDNWDTLVDNPELDPAALSLAQQFDAKMETVRLLGKGADSFDLPMHNKQLQPQQLQQQPETMSMLNVPKAETPISLFPIKDPNESQIEIGNQLRQRRDFQRVVTRNIFLMIFGIMLFLDVTSMYTTYAMKNRIAKGLMKNPNVILIVDLGMVPDQYTSPEEFLPPAVGKAAIDDAKKDAAIGDAKKDVADAQTPSKENGLDESITFKNSKHPTPHQRFPQRPPPKTRAWIPEYPFPATPILLILFLIKLAVPPLFAPRVRLRLYKDKLVAIPLTYPVQYHTLHFKDVTAIEIKGEETPSGTLYLRHRKYVKLDRLDRHRAFKSIRGYLYSGLGDLGRSSPEDFYLVMLRTRKDVEEWGVQVQGMSVDRLRDVLDAAILKYHAEHPQQ</sequence>
<protein>
    <submittedName>
        <fullName evidence="3">Uncharacterized protein</fullName>
    </submittedName>
</protein>
<dbReference type="AlphaFoldDB" id="A0A507FR27"/>
<gene>
    <name evidence="3" type="ORF">CcCBS67573_g00081</name>
</gene>
<evidence type="ECO:0000256" key="1">
    <source>
        <dbReference type="SAM" id="MobiDB-lite"/>
    </source>
</evidence>
<dbReference type="EMBL" id="QEAP01000001">
    <property type="protein sequence ID" value="TPX78712.1"/>
    <property type="molecule type" value="Genomic_DNA"/>
</dbReference>
<evidence type="ECO:0000313" key="4">
    <source>
        <dbReference type="Proteomes" id="UP000320333"/>
    </source>
</evidence>
<dbReference type="OrthoDB" id="2103920at2759"/>
<dbReference type="Proteomes" id="UP000320333">
    <property type="component" value="Unassembled WGS sequence"/>
</dbReference>